<dbReference type="AlphaFoldDB" id="A0AA39S2C0"/>
<dbReference type="PANTHER" id="PTHR32303:SF10">
    <property type="entry name" value="OUTER MEMBRANE PROTEIN ASSEMBLY FACTOR BAMB"/>
    <property type="match status" value="1"/>
</dbReference>
<gene>
    <name evidence="1" type="ORF">LWI29_001306</name>
</gene>
<comment type="caution">
    <text evidence="1">The sequence shown here is derived from an EMBL/GenBank/DDBJ whole genome shotgun (WGS) entry which is preliminary data.</text>
</comment>
<evidence type="ECO:0000313" key="2">
    <source>
        <dbReference type="Proteomes" id="UP001168877"/>
    </source>
</evidence>
<protein>
    <submittedName>
        <fullName evidence="1">Uncharacterized protein</fullName>
    </submittedName>
</protein>
<evidence type="ECO:0000313" key="1">
    <source>
        <dbReference type="EMBL" id="KAK0583669.1"/>
    </source>
</evidence>
<reference evidence="1" key="1">
    <citation type="journal article" date="2022" name="Plant J.">
        <title>Strategies of tolerance reflected in two North American maple genomes.</title>
        <authorList>
            <person name="McEvoy S.L."/>
            <person name="Sezen U.U."/>
            <person name="Trouern-Trend A."/>
            <person name="McMahon S.M."/>
            <person name="Schaberg P.G."/>
            <person name="Yang J."/>
            <person name="Wegrzyn J.L."/>
            <person name="Swenson N.G."/>
        </authorList>
    </citation>
    <scope>NUCLEOTIDE SEQUENCE</scope>
    <source>
        <strain evidence="1">NS2018</strain>
    </source>
</reference>
<reference evidence="1" key="2">
    <citation type="submission" date="2023-06" db="EMBL/GenBank/DDBJ databases">
        <authorList>
            <person name="Swenson N.G."/>
            <person name="Wegrzyn J.L."/>
            <person name="Mcevoy S.L."/>
        </authorList>
    </citation>
    <scope>NUCLEOTIDE SEQUENCE</scope>
    <source>
        <strain evidence="1">NS2018</strain>
        <tissue evidence="1">Leaf</tissue>
    </source>
</reference>
<keyword evidence="2" id="KW-1185">Reference proteome</keyword>
<organism evidence="1 2">
    <name type="scientific">Acer saccharum</name>
    <name type="common">Sugar maple</name>
    <dbReference type="NCBI Taxonomy" id="4024"/>
    <lineage>
        <taxon>Eukaryota</taxon>
        <taxon>Viridiplantae</taxon>
        <taxon>Streptophyta</taxon>
        <taxon>Embryophyta</taxon>
        <taxon>Tracheophyta</taxon>
        <taxon>Spermatophyta</taxon>
        <taxon>Magnoliopsida</taxon>
        <taxon>eudicotyledons</taxon>
        <taxon>Gunneridae</taxon>
        <taxon>Pentapetalae</taxon>
        <taxon>rosids</taxon>
        <taxon>malvids</taxon>
        <taxon>Sapindales</taxon>
        <taxon>Sapindaceae</taxon>
        <taxon>Hippocastanoideae</taxon>
        <taxon>Acereae</taxon>
        <taxon>Acer</taxon>
    </lineage>
</organism>
<dbReference type="PANTHER" id="PTHR32303">
    <property type="entry name" value="QUINOPROTEIN ALCOHOL DEHYDROGENASE (CYTOCHROME C)"/>
    <property type="match status" value="1"/>
</dbReference>
<accession>A0AA39S2C0</accession>
<name>A0AA39S2C0_ACESA</name>
<sequence length="126" mass="14020">MPGQPYGEAAQQLTWSETMFTLPQETSILLLFTYSNDKKQKTIKQHQQARTSVLNLKTAQTLSCCPPRPSPDADYAEALMMLSIYVNRVKHDVVIAVQKSGFAWALDRDNGSLAWSMVSLVPAAMT</sequence>
<dbReference type="Proteomes" id="UP001168877">
    <property type="component" value="Unassembled WGS sequence"/>
</dbReference>
<dbReference type="Gene3D" id="2.140.10.10">
    <property type="entry name" value="Quinoprotein alcohol dehydrogenase-like superfamily"/>
    <property type="match status" value="1"/>
</dbReference>
<dbReference type="EMBL" id="JAUESC010000383">
    <property type="protein sequence ID" value="KAK0583669.1"/>
    <property type="molecule type" value="Genomic_DNA"/>
</dbReference>
<dbReference type="SUPFAM" id="SSF50998">
    <property type="entry name" value="Quinoprotein alcohol dehydrogenase-like"/>
    <property type="match status" value="1"/>
</dbReference>
<dbReference type="InterPro" id="IPR011047">
    <property type="entry name" value="Quinoprotein_ADH-like_sf"/>
</dbReference>
<proteinExistence type="predicted"/>